<feature type="region of interest" description="Disordered" evidence="1">
    <location>
        <begin position="1482"/>
        <end position="1640"/>
    </location>
</feature>
<feature type="compositionally biased region" description="Basic and acidic residues" evidence="1">
    <location>
        <begin position="1400"/>
        <end position="1409"/>
    </location>
</feature>
<feature type="compositionally biased region" description="Low complexity" evidence="1">
    <location>
        <begin position="3087"/>
        <end position="3097"/>
    </location>
</feature>
<feature type="compositionally biased region" description="Basic and acidic residues" evidence="1">
    <location>
        <begin position="2108"/>
        <end position="2122"/>
    </location>
</feature>
<feature type="compositionally biased region" description="Basic and acidic residues" evidence="1">
    <location>
        <begin position="1072"/>
        <end position="1081"/>
    </location>
</feature>
<reference evidence="3" key="4">
    <citation type="journal article" date="2015" name="PLoS ONE">
        <title>Comprehensive Evaluation of Toxoplasma gondii VEG and Neospora caninum LIV Genomes with Tachyzoite Stage Transcriptome and Proteome Defines Novel Transcript Features.</title>
        <authorList>
            <person name="Ramaprasad A."/>
            <person name="Mourier T."/>
            <person name="Naeem R."/>
            <person name="Malas T.B."/>
            <person name="Moussa E."/>
            <person name="Panigrahi A."/>
            <person name="Vermont S.J."/>
            <person name="Otto T.D."/>
            <person name="Wastling J."/>
            <person name="Pain A."/>
        </authorList>
    </citation>
    <scope>NUCLEOTIDE SEQUENCE</scope>
    <source>
        <strain evidence="3">Liverpool</strain>
    </source>
</reference>
<feature type="compositionally biased region" description="Polar residues" evidence="1">
    <location>
        <begin position="374"/>
        <end position="388"/>
    </location>
</feature>
<accession>F0VN42</accession>
<feature type="compositionally biased region" description="Basic and acidic residues" evidence="1">
    <location>
        <begin position="1498"/>
        <end position="1510"/>
    </location>
</feature>
<feature type="compositionally biased region" description="Basic and acidic residues" evidence="1">
    <location>
        <begin position="2727"/>
        <end position="2746"/>
    </location>
</feature>
<feature type="compositionally biased region" description="Gly residues" evidence="1">
    <location>
        <begin position="944"/>
        <end position="953"/>
    </location>
</feature>
<organism evidence="2 4">
    <name type="scientific">Neospora caninum (strain Liverpool)</name>
    <dbReference type="NCBI Taxonomy" id="572307"/>
    <lineage>
        <taxon>Eukaryota</taxon>
        <taxon>Sar</taxon>
        <taxon>Alveolata</taxon>
        <taxon>Apicomplexa</taxon>
        <taxon>Conoidasida</taxon>
        <taxon>Coccidia</taxon>
        <taxon>Eucoccidiorida</taxon>
        <taxon>Eimeriorina</taxon>
        <taxon>Sarcocystidae</taxon>
        <taxon>Neospora</taxon>
    </lineage>
</organism>
<feature type="compositionally biased region" description="Basic and acidic residues" evidence="1">
    <location>
        <begin position="123"/>
        <end position="139"/>
    </location>
</feature>
<dbReference type="InParanoid" id="F0VN42"/>
<dbReference type="GeneID" id="13446853"/>
<feature type="region of interest" description="Disordered" evidence="1">
    <location>
        <begin position="182"/>
        <end position="207"/>
    </location>
</feature>
<dbReference type="OMA" id="DERDANQ"/>
<feature type="compositionally biased region" description="Low complexity" evidence="1">
    <location>
        <begin position="1023"/>
        <end position="1056"/>
    </location>
</feature>
<dbReference type="OrthoDB" id="332031at2759"/>
<feature type="region of interest" description="Disordered" evidence="1">
    <location>
        <begin position="370"/>
        <end position="446"/>
    </location>
</feature>
<feature type="compositionally biased region" description="Basic and acidic residues" evidence="1">
    <location>
        <begin position="3126"/>
        <end position="3141"/>
    </location>
</feature>
<dbReference type="PANTHER" id="PTHR31343:SF42">
    <property type="entry name" value="T15D22.8"/>
    <property type="match status" value="1"/>
</dbReference>
<feature type="compositionally biased region" description="Low complexity" evidence="1">
    <location>
        <begin position="1187"/>
        <end position="1197"/>
    </location>
</feature>
<feature type="region of interest" description="Disordered" evidence="1">
    <location>
        <begin position="1398"/>
        <end position="1443"/>
    </location>
</feature>
<feature type="region of interest" description="Disordered" evidence="1">
    <location>
        <begin position="762"/>
        <end position="796"/>
    </location>
</feature>
<feature type="compositionally biased region" description="Polar residues" evidence="1">
    <location>
        <begin position="2858"/>
        <end position="2871"/>
    </location>
</feature>
<dbReference type="Pfam" id="PF05623">
    <property type="entry name" value="DUF789"/>
    <property type="match status" value="1"/>
</dbReference>
<sequence>MSRPTAWPRSSFPPLGANCPATSRCVQNFGHCRRTAATAAVYAEACSRALQAVMWKVVAADLSPAAPPNADGNETGHALVSPRDLHRRTRTDGERAPVHGSPESVGPTGQTAASAGDVQESSARGECEGASARDEDLCRPPRLTRPGCEGLSEGGKEIGENRTGNAVSGASGVGGCAADLDESKAKEEGELESPYRDPAGADAQGGQTVARAGVYTEGESWLSLGNPQQLLVPTGSFGELRKILFCPAKHCSCAACRNGSLFEEDFQQGREDAPSAPDPQRARSPSAEDTTQTVGSNARGEGKQLFVTGDEKEWPKLTSSERDTGQADSGCCSVDTPDAFKVLEASVGKLRQSGLPSQLLLLRFYPRPRRPREATSSVSETRAESTSLEPREVGSRSSGGDASGCCVERGNPPSEPEEGDTVDVCASAPASKDPSGQPSDSPPPWLTLEELLLGADATEKESAAGEGESEAREGRVLVSLLGQRAGTADGPERVVAFAVDRSTSARFLRFQKSKRRAEAKKVSSWCACEADRWLSLSACGTAFARVSWQATRLRTAETRGEGTEITGGLSRSLDADSRMCGKEEKLFVKEVVLCVVLVRIVDWKIAPFPPCSAGWPLPKSAARAKNWADEGQLQAEEDSAQPSHDSQGVQTAQDGGSLPVPWVPARVEIVDEENGSAVASRGNKAKQTEGQEAPMTKSATSLEDVSFSERLGGTEDPRWRPNVNLYLGAAVFPIFSLCKTKGEPEDRPCDDDSPVSVVLLSRRDGDAEAPGRKHMQEHLLGGKDPAGPTLHASSPFPLTQTAELWPKVPGVATPGHVGDGDSPPRDGLPGNSNAEADRDERVSPRGQRPASPENQAGMPPAASMSSASPEAENVTERRSVTGADGLCIPDPGFGHVSALQVVEKPLCLSREEASEQRGAAGGPVCAPPLDVKIQEQDEAAVEAVGGGDGGGKARGAATGLGEEPRHGGETEDGPAEAPAERETNCVSPQHQNDALRPNSNTSSLRPPSPMGSPSRVTRTLRTPSSASDPSFASPSSTSSLPPSASVPSFSPSEFASQGEAHPATALRAAGDVLKEGTERAGEGWTAVAGRPDPGRDFAENAERGSPEEASDEKRKRRKKKNKKEDPGVAARRLEATRGEESPVAHTSSARGVGFEQKELDVASGEQEGRRSRSPVACAAGASRPEPLDGTGDLLAGRLARRLDSEPEEASAVVEGCGERDDALGATAVVSPGRRQARPGQGDERGSEAKGQAGEREPVEAAPGSGEGSHEPSRGDPQTQFNLQPYPSSALGGDSPVVPVAALRQPPGSLLVYPPSVVVGAGEREDEDFRFRQMYGTWQRQQLYWHQIFLQRFQGEQFHLRRASQIQYAAWLARFYEHLQTNLPPSRVAPFFPLSAKQHVAGRDEGKASEPKPGATPTPDGPAPCTPNGLARGPNLGYLRPPSPLVPPQTGPFWNASPLAALATPAWHPHVLQDLPHGCGLAGALPRSPSDSSHCPSGSEDRGPERVDRDAATAAAGGPDEKREDAGSWGEANTFGGARDRDECRPLPQTEGVDVASGSRNPVGDDLLGRQIERGRDGQDWTGQSSGPRRCGGEPQGGGNRTRGETPPRGVPSLPSASLSLGPSAESVAHALPTSSPPALPPPAHVLNAGFVPAPPPGTFAPATSPSGPVAHASGPGPFLWNGLAGPAAGTLPTEGGFLQRPPGPPFVASPWMYYTLPYMRNVGGLGAGPAFYPYSGPPGQVGPGPEDLTQAKGLSTLAGVGPGVPGLTQPAGAHLFPFSSLLPQAHPVTTAGPLAYSGIQAFSPYLPGFVPAGRGYAQAPGAPEAHAPLGAPGGIGAGLVRPFVTPTVPGQIPSLAPAGEGAACLGHTPFPPVLMRPLAYPGVVGQALPQPAWGPGGLVAPYTHPTFLGPSPLPTGVAEGGAGAAGSPASLGTDRSYLAGSSSATVAGPLAATGFLQTAASFAVPRRFPPSSTSHLADARPNNLVFAAGAPVPASAQPSAPPMPVVLSLSGPAYPPQAGRALTWAVPMPPQKGGEKAGGQGVGEASPFASPTTQGEPVHSGVARSERGSLGPSGRRGDRSPELDTGAENARDPPRRFASPAPSGRSHASVELERDTASRDEELGPGEGLAAETAAVSPSRAHMLERCEWESPMAMHAEGGVAERRRGVQEKHGGEGNEKPQAVERAWLDGQRRPETPEADYEGTAEGASGSCRWGRHDEQGARPRVATLNLHPTGAPQACGEPDAASPFVHDARAVDKAAHKPRRFDRACPVGSLSPVAAASQAAGAWATGTDRETGESNGARPPFVRSRSSSCSLPARGPRASESPCSCHPPHISPSCVPATTAAATAARSGASAPEQFAGRSSPQSRCSCPCCPSSRASDSGGRTPERPRSPAAVAARCGCGPHMGENNSGKSCPCSFCQPAGTDVRPASRGKERREALHSPQEEAAHLGTVSESCGAPKESRAASRKKTAASSSTLSRCATRETEQRVPQGRDGPANSQEETEDRSDWAWSPRETRDGGRRSAPCGQCRCSSGEEVRRAVVDASGKPADVFASPLTDAASLEGARPHTMVDTRLSRTTARLLRKGKRAELNLRAFHACTTPAANCLEEDGSESEPGVRGRSRRLDADRRRRSAEAQGDREKRRESGAEAGGTAGEEELEKTRRSERKENRDDARASEQNGVAHKGGSTVEEGRDSQVWEAREDWDRGDRGLTPSCSDAEGEVLEGGREARVETQRGRQTRECGGEEPAASRGSSWSSCSSRRSSVERDAKEVKFSLEALWQSFEDASVYGLEIPFLDANDNLSFVVYIPYLSALHLYPASASLGDALLPSQGLPLPTGASDRGTPVSSREGARSAATSVHGSPPTSAFAQPPNGTPSLPASASGRAAWSPVLSGAGVSRSSSVSAPEPGRAGQSRGGPGRHAEGSERRGSASDDAKEGLRLPLTIPVVARRTPAAWTSSTSAGQDAAKQPSFKYTEVRLLYQRRPLFQQIERLLQGEEVMQSQQLNLLVSQSDDLDQDLSWLCVYWQAVQRDFRMTPAPSYLVYYRFRATRDKATGIPTLQRFATIPSRLDLPLFIHTGHRPLASSPAGDASDGSQRDASEAEGGGDGTRSLEGPPAEGGAAETRDTSERATVEFTEKMEKEKVKVTEWLRELRLNHPDFEHLKARGMGRLTSLSRRPGEG</sequence>
<reference evidence="2" key="1">
    <citation type="submission" date="2011-02" db="EMBL/GenBank/DDBJ databases">
        <authorList>
            <person name="Aslett M."/>
        </authorList>
    </citation>
    <scope>NUCLEOTIDE SEQUENCE</scope>
    <source>
        <strain evidence="2">Liverpool</strain>
    </source>
</reference>
<feature type="compositionally biased region" description="Basic and acidic residues" evidence="1">
    <location>
        <begin position="1566"/>
        <end position="1578"/>
    </location>
</feature>
<evidence type="ECO:0000313" key="3">
    <source>
        <dbReference type="EMBL" id="CEL69864.1"/>
    </source>
</evidence>
<feature type="region of interest" description="Disordered" evidence="1">
    <location>
        <begin position="2900"/>
        <end position="2942"/>
    </location>
</feature>
<feature type="compositionally biased region" description="Basic and acidic residues" evidence="1">
    <location>
        <begin position="762"/>
        <end position="781"/>
    </location>
</feature>
<feature type="compositionally biased region" description="Pro residues" evidence="1">
    <location>
        <begin position="1413"/>
        <end position="1424"/>
    </location>
</feature>
<feature type="region of interest" description="Disordered" evidence="1">
    <location>
        <begin position="2165"/>
        <end position="2218"/>
    </location>
</feature>
<feature type="region of interest" description="Disordered" evidence="1">
    <location>
        <begin position="673"/>
        <end position="718"/>
    </location>
</feature>
<feature type="compositionally biased region" description="Low complexity" evidence="1">
    <location>
        <begin position="858"/>
        <end position="872"/>
    </location>
</feature>
<feature type="compositionally biased region" description="Polar residues" evidence="1">
    <location>
        <begin position="1275"/>
        <end position="1286"/>
    </location>
</feature>
<feature type="compositionally biased region" description="Basic and acidic residues" evidence="1">
    <location>
        <begin position="2923"/>
        <end position="2942"/>
    </location>
</feature>
<feature type="compositionally biased region" description="Basic and acidic residues" evidence="1">
    <location>
        <begin position="2625"/>
        <end position="2649"/>
    </location>
</feature>
<feature type="compositionally biased region" description="Low complexity" evidence="1">
    <location>
        <begin position="1485"/>
        <end position="1497"/>
    </location>
</feature>
<dbReference type="PANTHER" id="PTHR31343">
    <property type="entry name" value="T15D22.8"/>
    <property type="match status" value="1"/>
</dbReference>
<feature type="region of interest" description="Disordered" evidence="1">
    <location>
        <begin position="66"/>
        <end position="167"/>
    </location>
</feature>
<feature type="region of interest" description="Disordered" evidence="1">
    <location>
        <begin position="938"/>
        <end position="1291"/>
    </location>
</feature>
<feature type="region of interest" description="Disordered" evidence="1">
    <location>
        <begin position="2024"/>
        <end position="2139"/>
    </location>
</feature>
<dbReference type="InterPro" id="IPR008507">
    <property type="entry name" value="DUF789"/>
</dbReference>
<feature type="compositionally biased region" description="Polar residues" evidence="1">
    <location>
        <begin position="287"/>
        <end position="296"/>
    </location>
</feature>
<evidence type="ECO:0000256" key="1">
    <source>
        <dbReference type="SAM" id="MobiDB-lite"/>
    </source>
</evidence>
<feature type="region of interest" description="Disordered" evidence="1">
    <location>
        <begin position="267"/>
        <end position="331"/>
    </location>
</feature>
<feature type="compositionally biased region" description="Basic and acidic residues" evidence="1">
    <location>
        <begin position="2693"/>
        <end position="2712"/>
    </location>
</feature>
<evidence type="ECO:0000313" key="4">
    <source>
        <dbReference type="Proteomes" id="UP000007494"/>
    </source>
</evidence>
<feature type="compositionally biased region" description="Basic and acidic residues" evidence="1">
    <location>
        <begin position="2433"/>
        <end position="2449"/>
    </location>
</feature>
<feature type="region of interest" description="Disordered" evidence="1">
    <location>
        <begin position="808"/>
        <end position="884"/>
    </location>
</feature>
<feature type="compositionally biased region" description="Basic and acidic residues" evidence="1">
    <location>
        <begin position="1092"/>
        <end position="1106"/>
    </location>
</feature>
<feature type="region of interest" description="Disordered" evidence="1">
    <location>
        <begin position="625"/>
        <end position="660"/>
    </location>
</feature>
<feature type="compositionally biased region" description="Low complexity" evidence="1">
    <location>
        <begin position="2753"/>
        <end position="2764"/>
    </location>
</feature>
<feature type="compositionally biased region" description="Low complexity" evidence="1">
    <location>
        <begin position="2363"/>
        <end position="2383"/>
    </location>
</feature>
<feature type="compositionally biased region" description="Basic and acidic residues" evidence="1">
    <location>
        <begin position="1240"/>
        <end position="1258"/>
    </location>
</feature>
<feature type="compositionally biased region" description="Basic and acidic residues" evidence="1">
    <location>
        <begin position="1122"/>
        <end position="1142"/>
    </location>
</feature>
<feature type="region of interest" description="Disordered" evidence="1">
    <location>
        <begin position="2425"/>
        <end position="2529"/>
    </location>
</feature>
<dbReference type="RefSeq" id="XP_003885166.1">
    <property type="nucleotide sequence ID" value="XM_003885117.1"/>
</dbReference>
<dbReference type="VEuPathDB" id="ToxoDB:NCLIV_055630"/>
<dbReference type="EMBL" id="FR823392">
    <property type="protein sequence ID" value="CBZ55138.1"/>
    <property type="molecule type" value="Genomic_DNA"/>
</dbReference>
<proteinExistence type="predicted"/>
<feature type="compositionally biased region" description="Low complexity" evidence="1">
    <location>
        <begin position="2324"/>
        <end position="2350"/>
    </location>
</feature>
<feature type="region of interest" description="Disordered" evidence="1">
    <location>
        <begin position="2609"/>
        <end position="2764"/>
    </location>
</feature>
<name>F0VN42_NEOCL</name>
<dbReference type="EMBL" id="LN714486">
    <property type="protein sequence ID" value="CEL69864.1"/>
    <property type="molecule type" value="Genomic_DNA"/>
</dbReference>
<feature type="compositionally biased region" description="Polar residues" evidence="1">
    <location>
        <begin position="984"/>
        <end position="1005"/>
    </location>
</feature>
<feature type="compositionally biased region" description="Polar residues" evidence="1">
    <location>
        <begin position="640"/>
        <end position="654"/>
    </location>
</feature>
<dbReference type="Proteomes" id="UP000007494">
    <property type="component" value="Chromosome XI"/>
</dbReference>
<protein>
    <submittedName>
        <fullName evidence="2">Uncharacterized protein</fullName>
    </submittedName>
</protein>
<feature type="region of interest" description="Disordered" evidence="1">
    <location>
        <begin position="2837"/>
        <end position="2888"/>
    </location>
</feature>
<feature type="region of interest" description="Disordered" evidence="1">
    <location>
        <begin position="3084"/>
        <end position="3141"/>
    </location>
</feature>
<feature type="compositionally biased region" description="Basic and acidic residues" evidence="1">
    <location>
        <begin position="1155"/>
        <end position="1170"/>
    </location>
</feature>
<feature type="compositionally biased region" description="Basic and acidic residues" evidence="1">
    <location>
        <begin position="2165"/>
        <end position="2196"/>
    </location>
</feature>
<dbReference type="eggNOG" id="ENOG502QZG0">
    <property type="taxonomic scope" value="Eukaryota"/>
</dbReference>
<keyword evidence="4" id="KW-1185">Reference proteome</keyword>
<feature type="region of interest" description="Disordered" evidence="1">
    <location>
        <begin position="2282"/>
        <end position="2404"/>
    </location>
</feature>
<feature type="compositionally biased region" description="Basic and acidic residues" evidence="1">
    <location>
        <begin position="2662"/>
        <end position="2678"/>
    </location>
</feature>
<evidence type="ECO:0000313" key="2">
    <source>
        <dbReference type="EMBL" id="CBZ55138.1"/>
    </source>
</evidence>
<feature type="compositionally biased region" description="Basic and acidic residues" evidence="1">
    <location>
        <begin position="309"/>
        <end position="325"/>
    </location>
</feature>
<reference evidence="4" key="3">
    <citation type="journal article" date="2012" name="PLoS Pathog.">
        <title>Comparative genomics of the apicomplexan parasites Toxoplasma gondii and Neospora caninum: Coccidia differing in host range and transmission strategy.</title>
        <authorList>
            <person name="Reid A.J."/>
            <person name="Vermont S.J."/>
            <person name="Cotton J.A."/>
            <person name="Harris D."/>
            <person name="Hill-Cawthorne G.A."/>
            <person name="Konen-Waisman S."/>
            <person name="Latham S.M."/>
            <person name="Mourier T."/>
            <person name="Norton R."/>
            <person name="Quail M.A."/>
            <person name="Sanders M."/>
            <person name="Shanmugam D."/>
            <person name="Sohal A."/>
            <person name="Wasmuth J.D."/>
            <person name="Brunk B."/>
            <person name="Grigg M.E."/>
            <person name="Howard J.C."/>
            <person name="Parkinson J."/>
            <person name="Roos D.S."/>
            <person name="Trees A.J."/>
            <person name="Berriman M."/>
            <person name="Pain A."/>
            <person name="Wastling J.M."/>
        </authorList>
    </citation>
    <scope>NUCLEOTIDE SEQUENCE [LARGE SCALE GENOMIC DNA]</scope>
    <source>
        <strain evidence="4">Liverpool</strain>
    </source>
</reference>
<reference evidence="2" key="2">
    <citation type="submission" date="2011-03" db="EMBL/GenBank/DDBJ databases">
        <title>Comparative genomics and transcriptomics of Neospora caninum and Toxoplasma gondii.</title>
        <authorList>
            <person name="Reid A.J."/>
            <person name="Sohal A."/>
            <person name="Harris D."/>
            <person name="Quail M."/>
            <person name="Sanders M."/>
            <person name="Berriman M."/>
            <person name="Wastling J.M."/>
            <person name="Pain A."/>
        </authorList>
    </citation>
    <scope>NUCLEOTIDE SEQUENCE</scope>
    <source>
        <strain evidence="2">Liverpool</strain>
    </source>
</reference>
<feature type="compositionally biased region" description="Low complexity" evidence="1">
    <location>
        <begin position="1611"/>
        <end position="1633"/>
    </location>
</feature>
<gene>
    <name evidence="3" type="ORF">BN1204_055630</name>
    <name evidence="2" type="ORF">NCLIV_055630</name>
</gene>